<evidence type="ECO:0000313" key="2">
    <source>
        <dbReference type="EMBL" id="PZN79800.1"/>
    </source>
</evidence>
<protein>
    <recommendedName>
        <fullName evidence="1">Methyltransferase type 11 domain-containing protein</fullName>
    </recommendedName>
</protein>
<feature type="domain" description="Methyltransferase type 11" evidence="1">
    <location>
        <begin position="109"/>
        <end position="159"/>
    </location>
</feature>
<organism evidence="2 3">
    <name type="scientific">Candidatus Methylumidiphilus alinenensis</name>
    <dbReference type="NCBI Taxonomy" id="2202197"/>
    <lineage>
        <taxon>Bacteria</taxon>
        <taxon>Pseudomonadati</taxon>
        <taxon>Pseudomonadota</taxon>
        <taxon>Gammaproteobacteria</taxon>
        <taxon>Methylococcales</taxon>
        <taxon>Candidatus Methylumidiphilus</taxon>
    </lineage>
</organism>
<name>A0A2W4SXD2_9GAMM</name>
<dbReference type="AlphaFoldDB" id="A0A2W4SXD2"/>
<dbReference type="InterPro" id="IPR029063">
    <property type="entry name" value="SAM-dependent_MTases_sf"/>
</dbReference>
<sequence>MMFHGFPQDSSPVSHCINKSRNTMNYKKIRVPSQHPRQQFMEWYDSTSLGKTLRDSESSYLLNSLNHTYYQRILQVGRLGIETTYITDEFLRNFCLIVDGGVREGQITNTVFAKIEEWPIACESVDTVILPHLIEFEADPRRILSEAERVLKPEGRLFILGFNPWSPHSLLRFMQQSSSSWSRHFVRSSQVMEWLNLLKFETELNAGFGLPTHHVFLEPQTTWQKSIAFLTPVYSIKAIKRTWTLIPMKKSWARVPGLVPGQAMTPPLLD</sequence>
<comment type="caution">
    <text evidence="2">The sequence shown here is derived from an EMBL/GenBank/DDBJ whole genome shotgun (WGS) entry which is preliminary data.</text>
</comment>
<dbReference type="Pfam" id="PF08241">
    <property type="entry name" value="Methyltransf_11"/>
    <property type="match status" value="1"/>
</dbReference>
<dbReference type="EMBL" id="QJPH01000292">
    <property type="protein sequence ID" value="PZN79800.1"/>
    <property type="molecule type" value="Genomic_DNA"/>
</dbReference>
<dbReference type="Proteomes" id="UP000249396">
    <property type="component" value="Unassembled WGS sequence"/>
</dbReference>
<dbReference type="InterPro" id="IPR013216">
    <property type="entry name" value="Methyltransf_11"/>
</dbReference>
<dbReference type="Gene3D" id="3.40.50.150">
    <property type="entry name" value="Vaccinia Virus protein VP39"/>
    <property type="match status" value="1"/>
</dbReference>
<evidence type="ECO:0000259" key="1">
    <source>
        <dbReference type="Pfam" id="PF08241"/>
    </source>
</evidence>
<dbReference type="GO" id="GO:0008757">
    <property type="term" value="F:S-adenosylmethionine-dependent methyltransferase activity"/>
    <property type="evidence" value="ECO:0007669"/>
    <property type="project" value="InterPro"/>
</dbReference>
<gene>
    <name evidence="2" type="ORF">DM484_10905</name>
</gene>
<proteinExistence type="predicted"/>
<dbReference type="SUPFAM" id="SSF53335">
    <property type="entry name" value="S-adenosyl-L-methionine-dependent methyltransferases"/>
    <property type="match status" value="1"/>
</dbReference>
<dbReference type="CDD" id="cd02440">
    <property type="entry name" value="AdoMet_MTases"/>
    <property type="match status" value="1"/>
</dbReference>
<evidence type="ECO:0000313" key="3">
    <source>
        <dbReference type="Proteomes" id="UP000249396"/>
    </source>
</evidence>
<accession>A0A2W4SXD2</accession>
<reference evidence="2 3" key="1">
    <citation type="journal article" date="2018" name="Aquat. Microb. Ecol.">
        <title>Gammaproteobacterial methanotrophs dominate.</title>
        <authorList>
            <person name="Rissanen A.J."/>
            <person name="Saarenheimo J."/>
            <person name="Tiirola M."/>
            <person name="Peura S."/>
            <person name="Aalto S.L."/>
            <person name="Karvinen A."/>
            <person name="Nykanen H."/>
        </authorList>
    </citation>
    <scope>NUCLEOTIDE SEQUENCE [LARGE SCALE GENOMIC DNA]</scope>
    <source>
        <strain evidence="2">AMbin10</strain>
    </source>
</reference>